<dbReference type="Proteomes" id="UP000237061">
    <property type="component" value="Unassembled WGS sequence"/>
</dbReference>
<feature type="transmembrane region" description="Helical" evidence="1">
    <location>
        <begin position="37"/>
        <end position="57"/>
    </location>
</feature>
<gene>
    <name evidence="2" type="ORF">CVS27_03565</name>
</gene>
<evidence type="ECO:0000313" key="2">
    <source>
        <dbReference type="EMBL" id="POH74951.1"/>
    </source>
</evidence>
<dbReference type="EMBL" id="PPXC01000002">
    <property type="protein sequence ID" value="POH74951.1"/>
    <property type="molecule type" value="Genomic_DNA"/>
</dbReference>
<feature type="transmembrane region" description="Helical" evidence="1">
    <location>
        <begin position="123"/>
        <end position="142"/>
    </location>
</feature>
<name>A0A2S4A0A8_ARTGL</name>
<evidence type="ECO:0000256" key="1">
    <source>
        <dbReference type="SAM" id="Phobius"/>
    </source>
</evidence>
<feature type="transmembrane region" description="Helical" evidence="1">
    <location>
        <begin position="63"/>
        <end position="84"/>
    </location>
</feature>
<keyword evidence="1" id="KW-1133">Transmembrane helix</keyword>
<evidence type="ECO:0000313" key="3">
    <source>
        <dbReference type="Proteomes" id="UP000237061"/>
    </source>
</evidence>
<reference evidence="2 3" key="1">
    <citation type="submission" date="2018-01" db="EMBL/GenBank/DDBJ databases">
        <title>Arthrobacter sp. nov., from glaciers in China.</title>
        <authorList>
            <person name="Liu Q."/>
            <person name="Xin Y.-H."/>
        </authorList>
    </citation>
    <scope>NUCLEOTIDE SEQUENCE [LARGE SCALE GENOMIC DNA]</scope>
    <source>
        <strain evidence="2 3">HLT2-12-2</strain>
    </source>
</reference>
<organism evidence="2 3">
    <name type="scientific">Arthrobacter glacialis</name>
    <dbReference type="NCBI Taxonomy" id="1664"/>
    <lineage>
        <taxon>Bacteria</taxon>
        <taxon>Bacillati</taxon>
        <taxon>Actinomycetota</taxon>
        <taxon>Actinomycetes</taxon>
        <taxon>Micrococcales</taxon>
        <taxon>Micrococcaceae</taxon>
        <taxon>Arthrobacter</taxon>
    </lineage>
</organism>
<keyword evidence="1" id="KW-0472">Membrane</keyword>
<sequence length="147" mass="15397">MTRQNSSPSAAEARELLARAEGIGSTATSAAGWPTAMVFNSLAIIGSMMMIGFHIVAHTDYGAPLLAMSVGVWAMITAFTWTFMLRTTKAGFSKRFATSLIAYFALYVAAIATGALAFPNGSLAYYISAAVILAATGVAAAFRELRA</sequence>
<accession>A0A2S4A0A8</accession>
<proteinExistence type="predicted"/>
<keyword evidence="1" id="KW-0812">Transmembrane</keyword>
<feature type="transmembrane region" description="Helical" evidence="1">
    <location>
        <begin position="96"/>
        <end position="117"/>
    </location>
</feature>
<dbReference type="AlphaFoldDB" id="A0A2S4A0A8"/>
<protein>
    <submittedName>
        <fullName evidence="2">Uncharacterized protein</fullName>
    </submittedName>
</protein>
<dbReference type="RefSeq" id="WP_103464358.1">
    <property type="nucleotide sequence ID" value="NZ_PPXC01000002.1"/>
</dbReference>
<keyword evidence="3" id="KW-1185">Reference proteome</keyword>
<comment type="caution">
    <text evidence="2">The sequence shown here is derived from an EMBL/GenBank/DDBJ whole genome shotgun (WGS) entry which is preliminary data.</text>
</comment>